<dbReference type="InterPro" id="IPR046357">
    <property type="entry name" value="PPIase_dom_sf"/>
</dbReference>
<feature type="signal peptide" evidence="1">
    <location>
        <begin position="1"/>
        <end position="19"/>
    </location>
</feature>
<dbReference type="Gene3D" id="3.10.50.40">
    <property type="match status" value="1"/>
</dbReference>
<accession>A0ABW3ALH0</accession>
<gene>
    <name evidence="2" type="ORF">ACFQ0P_14515</name>
</gene>
<reference evidence="3" key="1">
    <citation type="journal article" date="2019" name="Int. J. Syst. Evol. Microbiol.">
        <title>The Global Catalogue of Microorganisms (GCM) 10K type strain sequencing project: providing services to taxonomists for standard genome sequencing and annotation.</title>
        <authorList>
            <consortium name="The Broad Institute Genomics Platform"/>
            <consortium name="The Broad Institute Genome Sequencing Center for Infectious Disease"/>
            <person name="Wu L."/>
            <person name="Ma J."/>
        </authorList>
    </citation>
    <scope>NUCLEOTIDE SEQUENCE [LARGE SCALE GENOMIC DNA]</scope>
    <source>
        <strain evidence="3">CCUG 54523</strain>
    </source>
</reference>
<dbReference type="RefSeq" id="WP_204979362.1">
    <property type="nucleotide sequence ID" value="NZ_JBHTII010000002.1"/>
</dbReference>
<proteinExistence type="predicted"/>
<dbReference type="SUPFAM" id="SSF54534">
    <property type="entry name" value="FKBP-like"/>
    <property type="match status" value="1"/>
</dbReference>
<dbReference type="EMBL" id="JBHTII010000002">
    <property type="protein sequence ID" value="MFD0791610.1"/>
    <property type="molecule type" value="Genomic_DNA"/>
</dbReference>
<dbReference type="GO" id="GO:0003755">
    <property type="term" value="F:peptidyl-prolyl cis-trans isomerase activity"/>
    <property type="evidence" value="ECO:0007669"/>
    <property type="project" value="UniProtKB-EC"/>
</dbReference>
<evidence type="ECO:0000313" key="3">
    <source>
        <dbReference type="Proteomes" id="UP001597055"/>
    </source>
</evidence>
<dbReference type="Proteomes" id="UP001597055">
    <property type="component" value="Unassembled WGS sequence"/>
</dbReference>
<evidence type="ECO:0000313" key="2">
    <source>
        <dbReference type="EMBL" id="MFD0791610.1"/>
    </source>
</evidence>
<feature type="chain" id="PRO_5046557974" evidence="1">
    <location>
        <begin position="20"/>
        <end position="312"/>
    </location>
</feature>
<evidence type="ECO:0000256" key="1">
    <source>
        <dbReference type="SAM" id="SignalP"/>
    </source>
</evidence>
<sequence length="312" mass="31800">MRKIPAALAILGLAAVGLAGCSLPAASDCPRPDGSGEDLDLIQVTGSTDAAPEVDLYTPFNPPVTQFTDLEEGDGEIPITSDGQLVVLDLSLYSGDSGEPLVASGYDGDLSQPIPMSQWVATVPALEQALHCASDGARVVVAIPPDGIEASAATSVGLSEGESAVAVVDVRKVYRGAADGTLVYNSGMGLPAVVRAPDGTPGVVVPDGAAPDELVTQTLIKGHGPVVEEDSTVRLHVLSVGWDDKEQISSTWETGAPQSQSVTGQQLLQDVLVGQTVGSQVMAVVPAELGGTEQATVFVFDILGLDEAAPAP</sequence>
<organism evidence="2 3">
    <name type="scientific">Microbacterium insulae</name>
    <dbReference type="NCBI Taxonomy" id="483014"/>
    <lineage>
        <taxon>Bacteria</taxon>
        <taxon>Bacillati</taxon>
        <taxon>Actinomycetota</taxon>
        <taxon>Actinomycetes</taxon>
        <taxon>Micrococcales</taxon>
        <taxon>Microbacteriaceae</taxon>
        <taxon>Microbacterium</taxon>
    </lineage>
</organism>
<keyword evidence="1" id="KW-0732">Signal</keyword>
<dbReference type="EC" id="5.2.1.8" evidence="2"/>
<protein>
    <submittedName>
        <fullName evidence="2">FKBP-type peptidyl-prolyl cis-trans isomerase</fullName>
        <ecNumber evidence="2">5.2.1.8</ecNumber>
    </submittedName>
</protein>
<dbReference type="PROSITE" id="PS51257">
    <property type="entry name" value="PROKAR_LIPOPROTEIN"/>
    <property type="match status" value="1"/>
</dbReference>
<name>A0ABW3ALH0_9MICO</name>
<keyword evidence="2" id="KW-0413">Isomerase</keyword>
<keyword evidence="3" id="KW-1185">Reference proteome</keyword>
<comment type="caution">
    <text evidence="2">The sequence shown here is derived from an EMBL/GenBank/DDBJ whole genome shotgun (WGS) entry which is preliminary data.</text>
</comment>